<reference evidence="2" key="1">
    <citation type="submission" date="2020-08" db="EMBL/GenBank/DDBJ databases">
        <title>Genome public.</title>
        <authorList>
            <person name="Liu C."/>
            <person name="Sun Q."/>
        </authorList>
    </citation>
    <scope>NUCLEOTIDE SEQUENCE</scope>
    <source>
        <strain evidence="2">NSJ-53</strain>
    </source>
</reference>
<dbReference type="SMART" id="SM00530">
    <property type="entry name" value="HTH_XRE"/>
    <property type="match status" value="1"/>
</dbReference>
<accession>A0A926HRC2</accession>
<comment type="caution">
    <text evidence="2">The sequence shown here is derived from an EMBL/GenBank/DDBJ whole genome shotgun (WGS) entry which is preliminary data.</text>
</comment>
<dbReference type="EMBL" id="JACRSR010000005">
    <property type="protein sequence ID" value="MBC8532161.1"/>
    <property type="molecule type" value="Genomic_DNA"/>
</dbReference>
<evidence type="ECO:0000313" key="2">
    <source>
        <dbReference type="EMBL" id="MBC8532161.1"/>
    </source>
</evidence>
<evidence type="ECO:0000259" key="1">
    <source>
        <dbReference type="PROSITE" id="PS50943"/>
    </source>
</evidence>
<dbReference type="InterPro" id="IPR001387">
    <property type="entry name" value="Cro/C1-type_HTH"/>
</dbReference>
<feature type="domain" description="HTH cro/C1-type" evidence="1">
    <location>
        <begin position="6"/>
        <end position="60"/>
    </location>
</feature>
<sequence>MVGAAIKAYLDNEGIKYSALAKRTEMPLNTLSAMLNCKRKMTAEEYFRICSALGVDAGYFVDKDF</sequence>
<keyword evidence="3" id="KW-1185">Reference proteome</keyword>
<gene>
    <name evidence="2" type="ORF">H8696_09910</name>
</gene>
<dbReference type="InterPro" id="IPR010982">
    <property type="entry name" value="Lambda_DNA-bd_dom_sf"/>
</dbReference>
<dbReference type="AlphaFoldDB" id="A0A926HRC2"/>
<name>A0A926HRC2_9FIRM</name>
<organism evidence="2 3">
    <name type="scientific">Gehongia tenuis</name>
    <dbReference type="NCBI Taxonomy" id="2763655"/>
    <lineage>
        <taxon>Bacteria</taxon>
        <taxon>Bacillati</taxon>
        <taxon>Bacillota</taxon>
        <taxon>Clostridia</taxon>
        <taxon>Christensenellales</taxon>
        <taxon>Christensenellaceae</taxon>
        <taxon>Gehongia</taxon>
    </lineage>
</organism>
<dbReference type="GO" id="GO:0003677">
    <property type="term" value="F:DNA binding"/>
    <property type="evidence" value="ECO:0007669"/>
    <property type="project" value="InterPro"/>
</dbReference>
<dbReference type="Proteomes" id="UP000623172">
    <property type="component" value="Unassembled WGS sequence"/>
</dbReference>
<protein>
    <submittedName>
        <fullName evidence="2">Helix-turn-helix transcriptional regulator</fullName>
    </submittedName>
</protein>
<dbReference type="RefSeq" id="WP_249317277.1">
    <property type="nucleotide sequence ID" value="NZ_JACRSR010000005.1"/>
</dbReference>
<dbReference type="Gene3D" id="1.10.260.40">
    <property type="entry name" value="lambda repressor-like DNA-binding domains"/>
    <property type="match status" value="1"/>
</dbReference>
<evidence type="ECO:0000313" key="3">
    <source>
        <dbReference type="Proteomes" id="UP000623172"/>
    </source>
</evidence>
<dbReference type="PROSITE" id="PS50943">
    <property type="entry name" value="HTH_CROC1"/>
    <property type="match status" value="1"/>
</dbReference>
<dbReference type="Pfam" id="PF13443">
    <property type="entry name" value="HTH_26"/>
    <property type="match status" value="1"/>
</dbReference>
<dbReference type="SUPFAM" id="SSF47413">
    <property type="entry name" value="lambda repressor-like DNA-binding domains"/>
    <property type="match status" value="1"/>
</dbReference>
<proteinExistence type="predicted"/>
<dbReference type="CDD" id="cd00093">
    <property type="entry name" value="HTH_XRE"/>
    <property type="match status" value="1"/>
</dbReference>